<proteinExistence type="predicted"/>
<name>A0A9D2FPI5_9FIRM</name>
<protein>
    <submittedName>
        <fullName evidence="2">DUF134 domain-containing protein</fullName>
    </submittedName>
</protein>
<organism evidence="2 3">
    <name type="scientific">Candidatus Blautia pullicola</name>
    <dbReference type="NCBI Taxonomy" id="2838498"/>
    <lineage>
        <taxon>Bacteria</taxon>
        <taxon>Bacillati</taxon>
        <taxon>Bacillota</taxon>
        <taxon>Clostridia</taxon>
        <taxon>Lachnospirales</taxon>
        <taxon>Lachnospiraceae</taxon>
        <taxon>Blautia</taxon>
    </lineage>
</organism>
<evidence type="ECO:0000313" key="3">
    <source>
        <dbReference type="Proteomes" id="UP000824056"/>
    </source>
</evidence>
<dbReference type="SUPFAM" id="SSF53146">
    <property type="entry name" value="Nitrogenase accessory factor-like"/>
    <property type="match status" value="1"/>
</dbReference>
<reference evidence="2" key="1">
    <citation type="journal article" date="2021" name="PeerJ">
        <title>Extensive microbial diversity within the chicken gut microbiome revealed by metagenomics and culture.</title>
        <authorList>
            <person name="Gilroy R."/>
            <person name="Ravi A."/>
            <person name="Getino M."/>
            <person name="Pursley I."/>
            <person name="Horton D.L."/>
            <person name="Alikhan N.F."/>
            <person name="Baker D."/>
            <person name="Gharbi K."/>
            <person name="Hall N."/>
            <person name="Watson M."/>
            <person name="Adriaenssens E.M."/>
            <person name="Foster-Nyarko E."/>
            <person name="Jarju S."/>
            <person name="Secka A."/>
            <person name="Antonio M."/>
            <person name="Oren A."/>
            <person name="Chaudhuri R.R."/>
            <person name="La Ragione R."/>
            <person name="Hildebrand F."/>
            <person name="Pallen M.J."/>
        </authorList>
    </citation>
    <scope>NUCLEOTIDE SEQUENCE</scope>
    <source>
        <strain evidence="2">1068</strain>
    </source>
</reference>
<dbReference type="AlphaFoldDB" id="A0A9D2FPI5"/>
<evidence type="ECO:0000313" key="2">
    <source>
        <dbReference type="EMBL" id="HIZ65023.1"/>
    </source>
</evidence>
<accession>A0A9D2FPI5</accession>
<dbReference type="InterPro" id="IPR033913">
    <property type="entry name" value="MTH1175_dom"/>
</dbReference>
<dbReference type="InterPro" id="IPR013324">
    <property type="entry name" value="RNA_pol_sigma_r3/r4-like"/>
</dbReference>
<dbReference type="Gene3D" id="1.10.10.10">
    <property type="entry name" value="Winged helix-like DNA-binding domain superfamily/Winged helix DNA-binding domain"/>
    <property type="match status" value="1"/>
</dbReference>
<dbReference type="EMBL" id="DXBG01000093">
    <property type="protein sequence ID" value="HIZ65023.1"/>
    <property type="molecule type" value="Genomic_DNA"/>
</dbReference>
<comment type="caution">
    <text evidence="2">The sequence shown here is derived from an EMBL/GenBank/DDBJ whole genome shotgun (WGS) entry which is preliminary data.</text>
</comment>
<dbReference type="Proteomes" id="UP000824056">
    <property type="component" value="Unassembled WGS sequence"/>
</dbReference>
<dbReference type="InterPro" id="IPR002852">
    <property type="entry name" value="UPF0251"/>
</dbReference>
<dbReference type="Pfam" id="PF02579">
    <property type="entry name" value="Nitro_FeMo-Co"/>
    <property type="match status" value="1"/>
</dbReference>
<dbReference type="Gene3D" id="3.30.420.130">
    <property type="entry name" value="Dinitrogenase iron-molybdenum cofactor biosynthesis domain"/>
    <property type="match status" value="1"/>
</dbReference>
<dbReference type="InterPro" id="IPR036388">
    <property type="entry name" value="WH-like_DNA-bd_sf"/>
</dbReference>
<dbReference type="PANTHER" id="PTHR42983:SF1">
    <property type="entry name" value="IRON-MOLYBDENUM PROTEIN"/>
    <property type="match status" value="1"/>
</dbReference>
<sequence>MPRPNKPKKVGRLPLCSTFYPETKIEGGHEIILSVEEYETLRLLDYLGMNQEECAREMGIGRATVQALYTEARKKTARFLTEAAVLKICGGNFCLKEEGEWDNRTPEGMKKMKIAVTYEDGQVFQHFGHTETFKIYDAENGKIVSSQVVDTNGSGHGALAGFLKNLGVEVLICGGIGGGARNALAEAGIRLYPGACGDADAQAEAFLAGSLNYDPDTTCNHHHHQEGHSCGHQEEHGCQGHCGH</sequence>
<reference evidence="2" key="2">
    <citation type="submission" date="2021-04" db="EMBL/GenBank/DDBJ databases">
        <authorList>
            <person name="Gilroy R."/>
        </authorList>
    </citation>
    <scope>NUCLEOTIDE SEQUENCE</scope>
    <source>
        <strain evidence="2">1068</strain>
    </source>
</reference>
<dbReference type="CDD" id="cd00851">
    <property type="entry name" value="MTH1175"/>
    <property type="match status" value="1"/>
</dbReference>
<gene>
    <name evidence="2" type="ORF">H9809_03835</name>
</gene>
<dbReference type="SUPFAM" id="SSF88659">
    <property type="entry name" value="Sigma3 and sigma4 domains of RNA polymerase sigma factors"/>
    <property type="match status" value="1"/>
</dbReference>
<feature type="domain" description="Dinitrogenase iron-molybdenum cofactor biosynthesis" evidence="1">
    <location>
        <begin position="120"/>
        <end position="207"/>
    </location>
</feature>
<dbReference type="InterPro" id="IPR036105">
    <property type="entry name" value="DiNase_FeMo-co_biosyn_sf"/>
</dbReference>
<dbReference type="PANTHER" id="PTHR42983">
    <property type="entry name" value="DINITROGENASE IRON-MOLYBDENUM COFACTOR PROTEIN-RELATED"/>
    <property type="match status" value="1"/>
</dbReference>
<dbReference type="InterPro" id="IPR003731">
    <property type="entry name" value="Di-Nase_FeMo-co_biosynth"/>
</dbReference>
<evidence type="ECO:0000259" key="1">
    <source>
        <dbReference type="Pfam" id="PF02579"/>
    </source>
</evidence>
<dbReference type="Pfam" id="PF02001">
    <property type="entry name" value="DUF134"/>
    <property type="match status" value="1"/>
</dbReference>